<keyword evidence="2" id="KW-0472">Membrane</keyword>
<accession>A0A9P3GLE6</accession>
<evidence type="ECO:0000256" key="1">
    <source>
        <dbReference type="SAM" id="MobiDB-lite"/>
    </source>
</evidence>
<evidence type="ECO:0000259" key="3">
    <source>
        <dbReference type="Pfam" id="PF20153"/>
    </source>
</evidence>
<feature type="domain" description="DUF6535" evidence="3">
    <location>
        <begin position="27"/>
        <end position="213"/>
    </location>
</feature>
<keyword evidence="5" id="KW-1185">Reference proteome</keyword>
<gene>
    <name evidence="4" type="ORF">PsYK624_118410</name>
</gene>
<feature type="transmembrane region" description="Helical" evidence="2">
    <location>
        <begin position="183"/>
        <end position="211"/>
    </location>
</feature>
<reference evidence="4 5" key="1">
    <citation type="submission" date="2021-08" db="EMBL/GenBank/DDBJ databases">
        <title>Draft Genome Sequence of Phanerochaete sordida strain YK-624.</title>
        <authorList>
            <person name="Mori T."/>
            <person name="Dohra H."/>
            <person name="Suzuki T."/>
            <person name="Kawagishi H."/>
            <person name="Hirai H."/>
        </authorList>
    </citation>
    <scope>NUCLEOTIDE SEQUENCE [LARGE SCALE GENOMIC DNA]</scope>
    <source>
        <strain evidence="4 5">YK-624</strain>
    </source>
</reference>
<dbReference type="OrthoDB" id="3269725at2759"/>
<evidence type="ECO:0000313" key="4">
    <source>
        <dbReference type="EMBL" id="GJE95655.1"/>
    </source>
</evidence>
<sequence>MDNPGASTKTAGEAAEGSKDKSGLYGWEGLEQHVLKDDKGKMDGYSKDIDTLLVFAGLFSAILSAFVVQTYPMLQPSPTSITNQLLAANNKMLVQGFSALLSQPIPSPSMFTLEDPAPFQVSTAAQWINCLFFVSLVLSLAAAMIGILVQQWIREYMQWNSALAQPRENILVRQFRFEAWESWNVSAVISTVPALLEIAMILFLVGMVILLWTLDSVVAICLTAVTISFLLVIAIFTVLPVFARRCPYKSPTAWAIILAWNSFHNSVMFAMQWCNNNILSRRWKYFCATLQGPGTSGAQYAIELPTLPGRQLLPASVTQPHIPRSMQPSFAILQPIGRFVQRLLKVVVMGVSDKHLRKRDPVIWVDPPLRWREFDIGNIHNTPINLGGHLSNSHIMRRIEDIIVQPIIDTIHWTNARAIEDLIIDTAEEYSMPLEMRNSMPDATSLSQSSKAHYISPLASLRELCIIFRALQWASKSSQSLHVIRYITQCAYALPANNPASWEQYWPVNLSSFLSVSNRVASGLVAQANAGIWQQYLLQHISIAASKAGVKGDELLPHYTLALEAYALTYDVQKGCLRE</sequence>
<keyword evidence="2" id="KW-1133">Transmembrane helix</keyword>
<dbReference type="Pfam" id="PF20153">
    <property type="entry name" value="DUF6535"/>
    <property type="match status" value="1"/>
</dbReference>
<evidence type="ECO:0000313" key="5">
    <source>
        <dbReference type="Proteomes" id="UP000703269"/>
    </source>
</evidence>
<feature type="compositionally biased region" description="Polar residues" evidence="1">
    <location>
        <begin position="1"/>
        <end position="10"/>
    </location>
</feature>
<feature type="transmembrane region" description="Helical" evidence="2">
    <location>
        <begin position="124"/>
        <end position="149"/>
    </location>
</feature>
<dbReference type="EMBL" id="BPQB01000051">
    <property type="protein sequence ID" value="GJE95655.1"/>
    <property type="molecule type" value="Genomic_DNA"/>
</dbReference>
<organism evidence="4 5">
    <name type="scientific">Phanerochaete sordida</name>
    <dbReference type="NCBI Taxonomy" id="48140"/>
    <lineage>
        <taxon>Eukaryota</taxon>
        <taxon>Fungi</taxon>
        <taxon>Dikarya</taxon>
        <taxon>Basidiomycota</taxon>
        <taxon>Agaricomycotina</taxon>
        <taxon>Agaricomycetes</taxon>
        <taxon>Polyporales</taxon>
        <taxon>Phanerochaetaceae</taxon>
        <taxon>Phanerochaete</taxon>
    </lineage>
</organism>
<feature type="region of interest" description="Disordered" evidence="1">
    <location>
        <begin position="1"/>
        <end position="22"/>
    </location>
</feature>
<proteinExistence type="predicted"/>
<evidence type="ECO:0000256" key="2">
    <source>
        <dbReference type="SAM" id="Phobius"/>
    </source>
</evidence>
<comment type="caution">
    <text evidence="4">The sequence shown here is derived from an EMBL/GenBank/DDBJ whole genome shotgun (WGS) entry which is preliminary data.</text>
</comment>
<feature type="transmembrane region" description="Helical" evidence="2">
    <location>
        <begin position="49"/>
        <end position="68"/>
    </location>
</feature>
<dbReference type="InterPro" id="IPR045338">
    <property type="entry name" value="DUF6535"/>
</dbReference>
<protein>
    <recommendedName>
        <fullName evidence="3">DUF6535 domain-containing protein</fullName>
    </recommendedName>
</protein>
<keyword evidence="2" id="KW-0812">Transmembrane</keyword>
<dbReference type="AlphaFoldDB" id="A0A9P3GLE6"/>
<feature type="transmembrane region" description="Helical" evidence="2">
    <location>
        <begin position="217"/>
        <end position="242"/>
    </location>
</feature>
<name>A0A9P3GLE6_9APHY</name>
<dbReference type="Proteomes" id="UP000703269">
    <property type="component" value="Unassembled WGS sequence"/>
</dbReference>